<dbReference type="AlphaFoldDB" id="A0A1Q8SVD6"/>
<keyword evidence="2" id="KW-0472">Membrane</keyword>
<dbReference type="PANTHER" id="PTHR38687">
    <property type="entry name" value="CELL DIVISION PROTEIN DEDD-RELATED"/>
    <property type="match status" value="1"/>
</dbReference>
<dbReference type="GO" id="GO:0042834">
    <property type="term" value="F:peptidoglycan binding"/>
    <property type="evidence" value="ECO:0007669"/>
    <property type="project" value="InterPro"/>
</dbReference>
<comment type="caution">
    <text evidence="4">The sequence shown here is derived from an EMBL/GenBank/DDBJ whole genome shotgun (WGS) entry which is preliminary data.</text>
</comment>
<feature type="compositionally biased region" description="Pro residues" evidence="1">
    <location>
        <begin position="142"/>
        <end position="158"/>
    </location>
</feature>
<dbReference type="Gene3D" id="3.30.70.1070">
    <property type="entry name" value="Sporulation related repeat"/>
    <property type="match status" value="1"/>
</dbReference>
<dbReference type="OrthoDB" id="7069135at2"/>
<protein>
    <recommendedName>
        <fullName evidence="3">SPOR domain-containing protein</fullName>
    </recommendedName>
</protein>
<keyword evidence="5" id="KW-1185">Reference proteome</keyword>
<accession>A0A1Q8SVD6</accession>
<keyword evidence="2" id="KW-1133">Transmembrane helix</keyword>
<reference evidence="4 5" key="1">
    <citation type="submission" date="2016-12" db="EMBL/GenBank/DDBJ databases">
        <title>Draft genome sequences of strains Salinicola socius SMB35, Salinicola sp. MH3R3-1 and Chromohalobacter sp. SMB17 from the Verkhnekamsk potash mining region of Russia.</title>
        <authorList>
            <person name="Mavrodi D.V."/>
            <person name="Olsson B.E."/>
            <person name="Korsakova E.S."/>
            <person name="Pyankova A."/>
            <person name="Mavrodi O.V."/>
            <person name="Plotnikova E.G."/>
        </authorList>
    </citation>
    <scope>NUCLEOTIDE SEQUENCE [LARGE SCALE GENOMIC DNA]</scope>
    <source>
        <strain evidence="4 5">SMB35</strain>
    </source>
</reference>
<dbReference type="STRING" id="404433.BTW07_05035"/>
<evidence type="ECO:0000313" key="4">
    <source>
        <dbReference type="EMBL" id="OLO05390.1"/>
    </source>
</evidence>
<feature type="compositionally biased region" description="Low complexity" evidence="1">
    <location>
        <begin position="69"/>
        <end position="81"/>
    </location>
</feature>
<evidence type="ECO:0000313" key="5">
    <source>
        <dbReference type="Proteomes" id="UP000186878"/>
    </source>
</evidence>
<proteinExistence type="predicted"/>
<dbReference type="SUPFAM" id="SSF110997">
    <property type="entry name" value="Sporulation related repeat"/>
    <property type="match status" value="1"/>
</dbReference>
<gene>
    <name evidence="4" type="ORF">BTW07_05035</name>
</gene>
<feature type="compositionally biased region" description="Low complexity" evidence="1">
    <location>
        <begin position="159"/>
        <end position="178"/>
    </location>
</feature>
<feature type="domain" description="SPOR" evidence="3">
    <location>
        <begin position="176"/>
        <end position="252"/>
    </location>
</feature>
<dbReference type="RefSeq" id="WP_075569074.1">
    <property type="nucleotide sequence ID" value="NZ_MSDO01000004.1"/>
</dbReference>
<dbReference type="Proteomes" id="UP000186878">
    <property type="component" value="Unassembled WGS sequence"/>
</dbReference>
<sequence>MKYGWRERISGAVILVALGAIFLPMLFDDPEPRQQEPGPVMAIEQPIDGGETRQRIIESPEPPASVAANGGQNAGSQSTGNQNGGSAGNVPVPEPDTRSQLGAGSEDSFGQSSDGSSDNGRVSSGGDDPIADIAQSEQAQPEPRPSNPAPSEPAPAQPPSTSSSSPSSSTPERTSASSDGGWVVQVGSFGQSDNATRLAAKLKEQGFAAYSQPRDNNLTTVYVGPFSSSDAGEKARSELKQAANIQGLLIRKPGS</sequence>
<dbReference type="Pfam" id="PF05036">
    <property type="entry name" value="SPOR"/>
    <property type="match status" value="1"/>
</dbReference>
<dbReference type="InterPro" id="IPR007730">
    <property type="entry name" value="SPOR-like_dom"/>
</dbReference>
<feature type="region of interest" description="Disordered" evidence="1">
    <location>
        <begin position="30"/>
        <end position="192"/>
    </location>
</feature>
<organism evidence="4 5">
    <name type="scientific">Salinicola socius</name>
    <dbReference type="NCBI Taxonomy" id="404433"/>
    <lineage>
        <taxon>Bacteria</taxon>
        <taxon>Pseudomonadati</taxon>
        <taxon>Pseudomonadota</taxon>
        <taxon>Gammaproteobacteria</taxon>
        <taxon>Oceanospirillales</taxon>
        <taxon>Halomonadaceae</taxon>
        <taxon>Salinicola</taxon>
    </lineage>
</organism>
<dbReference type="GO" id="GO:0032153">
    <property type="term" value="C:cell division site"/>
    <property type="evidence" value="ECO:0007669"/>
    <property type="project" value="TreeGrafter"/>
</dbReference>
<dbReference type="InterPro" id="IPR036680">
    <property type="entry name" value="SPOR-like_sf"/>
</dbReference>
<dbReference type="EMBL" id="MSDO01000004">
    <property type="protein sequence ID" value="OLO05390.1"/>
    <property type="molecule type" value="Genomic_DNA"/>
</dbReference>
<dbReference type="GO" id="GO:0032506">
    <property type="term" value="P:cytokinetic process"/>
    <property type="evidence" value="ECO:0007669"/>
    <property type="project" value="TreeGrafter"/>
</dbReference>
<evidence type="ECO:0000256" key="2">
    <source>
        <dbReference type="SAM" id="Phobius"/>
    </source>
</evidence>
<dbReference type="GO" id="GO:0030428">
    <property type="term" value="C:cell septum"/>
    <property type="evidence" value="ECO:0007669"/>
    <property type="project" value="TreeGrafter"/>
</dbReference>
<feature type="transmembrane region" description="Helical" evidence="2">
    <location>
        <begin position="9"/>
        <end position="27"/>
    </location>
</feature>
<evidence type="ECO:0000256" key="1">
    <source>
        <dbReference type="SAM" id="MobiDB-lite"/>
    </source>
</evidence>
<dbReference type="PROSITE" id="PS51724">
    <property type="entry name" value="SPOR"/>
    <property type="match status" value="1"/>
</dbReference>
<feature type="compositionally biased region" description="Low complexity" evidence="1">
    <location>
        <begin position="104"/>
        <end position="118"/>
    </location>
</feature>
<evidence type="ECO:0000259" key="3">
    <source>
        <dbReference type="PROSITE" id="PS51724"/>
    </source>
</evidence>
<name>A0A1Q8SVD6_9GAMM</name>
<dbReference type="PANTHER" id="PTHR38687:SF1">
    <property type="entry name" value="CELL DIVISION PROTEIN DEDD"/>
    <property type="match status" value="1"/>
</dbReference>
<dbReference type="InterPro" id="IPR052521">
    <property type="entry name" value="Cell_div_SPOR-domain"/>
</dbReference>
<keyword evidence="2" id="KW-0812">Transmembrane</keyword>